<evidence type="ECO:0000313" key="1">
    <source>
        <dbReference type="EMBL" id="MBC2373674.1"/>
    </source>
</evidence>
<dbReference type="Proteomes" id="UP000546244">
    <property type="component" value="Unassembled WGS sequence"/>
</dbReference>
<dbReference type="EMBL" id="JAARMV010000008">
    <property type="protein sequence ID" value="MBC2373674.1"/>
    <property type="molecule type" value="Genomic_DNA"/>
</dbReference>
<evidence type="ECO:0000313" key="2">
    <source>
        <dbReference type="Proteomes" id="UP000546244"/>
    </source>
</evidence>
<proteinExistence type="predicted"/>
<accession>A0A7X0ZRL5</accession>
<reference evidence="1 2" key="1">
    <citation type="submission" date="2020-03" db="EMBL/GenBank/DDBJ databases">
        <title>Soil Listeria distribution.</title>
        <authorList>
            <person name="Liao J."/>
            <person name="Wiedmann M."/>
        </authorList>
    </citation>
    <scope>NUCLEOTIDE SEQUENCE [LARGE SCALE GENOMIC DNA]</scope>
    <source>
        <strain evidence="1 2">FSL L7-1850</strain>
    </source>
</reference>
<dbReference type="AlphaFoldDB" id="A0A7X0ZRL5"/>
<gene>
    <name evidence="1" type="ORF">HBP98_16810</name>
</gene>
<name>A0A7X0ZRL5_9LIST</name>
<dbReference type="RefSeq" id="WP_185620042.1">
    <property type="nucleotide sequence ID" value="NZ_JAARMV010000008.1"/>
</dbReference>
<protein>
    <submittedName>
        <fullName evidence="1">Uncharacterized protein</fullName>
    </submittedName>
</protein>
<comment type="caution">
    <text evidence="1">The sequence shown here is derived from an EMBL/GenBank/DDBJ whole genome shotgun (WGS) entry which is preliminary data.</text>
</comment>
<sequence length="67" mass="8142">MTNTLNQIREKYIEVDRMEEPGRTNQLVNLMNVLEEEYQTHQLNPTKEFLEREEVKLYKQISMARDI</sequence>
<organism evidence="1 2">
    <name type="scientific">Listeria booriae</name>
    <dbReference type="NCBI Taxonomy" id="1552123"/>
    <lineage>
        <taxon>Bacteria</taxon>
        <taxon>Bacillati</taxon>
        <taxon>Bacillota</taxon>
        <taxon>Bacilli</taxon>
        <taxon>Bacillales</taxon>
        <taxon>Listeriaceae</taxon>
        <taxon>Listeria</taxon>
    </lineage>
</organism>